<dbReference type="Proteomes" id="UP000249130">
    <property type="component" value="Unassembled WGS sequence"/>
</dbReference>
<protein>
    <recommendedName>
        <fullName evidence="4">3'(2'),5'-bisphosphate nucleotidase CysQ</fullName>
    </recommendedName>
</protein>
<sequence>MALPAGATTGPAVPIRTRAQPADGLVAAVSRSHLDPASEAFLAERCAAGRIACGSAVKFALLAEGTADVYPRLAPTREWDVAAGHAVLAAAGGAVVRPDGGPLGYGDGGNGFLVPGFVAWADPASAG</sequence>
<dbReference type="InterPro" id="IPR020550">
    <property type="entry name" value="Inositol_monophosphatase_CS"/>
</dbReference>
<dbReference type="GO" id="GO:0046854">
    <property type="term" value="P:phosphatidylinositol phosphate biosynthetic process"/>
    <property type="evidence" value="ECO:0007669"/>
    <property type="project" value="InterPro"/>
</dbReference>
<keyword evidence="1" id="KW-0460">Magnesium</keyword>
<dbReference type="PROSITE" id="PS00630">
    <property type="entry name" value="IMP_2"/>
    <property type="match status" value="1"/>
</dbReference>
<evidence type="ECO:0000313" key="2">
    <source>
        <dbReference type="EMBL" id="RAI36987.1"/>
    </source>
</evidence>
<dbReference type="SUPFAM" id="SSF56655">
    <property type="entry name" value="Carbohydrate phosphatase"/>
    <property type="match status" value="1"/>
</dbReference>
<dbReference type="Gene3D" id="3.40.190.80">
    <property type="match status" value="1"/>
</dbReference>
<comment type="caution">
    <text evidence="2">The sequence shown here is derived from an EMBL/GenBank/DDBJ whole genome shotgun (WGS) entry which is preliminary data.</text>
</comment>
<evidence type="ECO:0000256" key="1">
    <source>
        <dbReference type="PIRSR" id="PIRSR600760-2"/>
    </source>
</evidence>
<feature type="binding site" evidence="1">
    <location>
        <position position="80"/>
    </location>
    <ligand>
        <name>Mg(2+)</name>
        <dbReference type="ChEBI" id="CHEBI:18420"/>
        <label>1</label>
        <note>catalytic</note>
    </ligand>
</feature>
<evidence type="ECO:0008006" key="4">
    <source>
        <dbReference type="Google" id="ProtNLM"/>
    </source>
</evidence>
<comment type="cofactor">
    <cofactor evidence="1">
        <name>Mg(2+)</name>
        <dbReference type="ChEBI" id="CHEBI:18420"/>
    </cofactor>
</comment>
<dbReference type="GO" id="GO:0046872">
    <property type="term" value="F:metal ion binding"/>
    <property type="evidence" value="ECO:0007669"/>
    <property type="project" value="UniProtKB-KW"/>
</dbReference>
<name>A0A327KF05_9BRAD</name>
<dbReference type="GO" id="GO:0008441">
    <property type="term" value="F:3'(2'),5'-bisphosphate nucleotidase activity"/>
    <property type="evidence" value="ECO:0007669"/>
    <property type="project" value="TreeGrafter"/>
</dbReference>
<dbReference type="GO" id="GO:0000103">
    <property type="term" value="P:sulfate assimilation"/>
    <property type="evidence" value="ECO:0007669"/>
    <property type="project" value="TreeGrafter"/>
</dbReference>
<dbReference type="PANTHER" id="PTHR43028">
    <property type="entry name" value="3'(2'),5'-BISPHOSPHATE NUCLEOTIDASE 1"/>
    <property type="match status" value="1"/>
</dbReference>
<dbReference type="AlphaFoldDB" id="A0A327KF05"/>
<keyword evidence="3" id="KW-1185">Reference proteome</keyword>
<dbReference type="Pfam" id="PF00459">
    <property type="entry name" value="Inositol_P"/>
    <property type="match status" value="1"/>
</dbReference>
<evidence type="ECO:0000313" key="3">
    <source>
        <dbReference type="Proteomes" id="UP000249130"/>
    </source>
</evidence>
<keyword evidence="1" id="KW-0479">Metal-binding</keyword>
<dbReference type="GO" id="GO:0050427">
    <property type="term" value="P:3'-phosphoadenosine 5'-phosphosulfate metabolic process"/>
    <property type="evidence" value="ECO:0007669"/>
    <property type="project" value="TreeGrafter"/>
</dbReference>
<dbReference type="PANTHER" id="PTHR43028:SF5">
    <property type="entry name" value="3'(2'),5'-BISPHOSPHATE NUCLEOTIDASE 1"/>
    <property type="match status" value="1"/>
</dbReference>
<accession>A0A327KF05</accession>
<dbReference type="InterPro" id="IPR000760">
    <property type="entry name" value="Inositol_monophosphatase-like"/>
</dbReference>
<organism evidence="2 3">
    <name type="scientific">Rhodoplanes roseus</name>
    <dbReference type="NCBI Taxonomy" id="29409"/>
    <lineage>
        <taxon>Bacteria</taxon>
        <taxon>Pseudomonadati</taxon>
        <taxon>Pseudomonadota</taxon>
        <taxon>Alphaproteobacteria</taxon>
        <taxon>Hyphomicrobiales</taxon>
        <taxon>Nitrobacteraceae</taxon>
        <taxon>Rhodoplanes</taxon>
    </lineage>
</organism>
<dbReference type="InterPro" id="IPR050725">
    <property type="entry name" value="CysQ/Inositol_MonoPase"/>
</dbReference>
<dbReference type="EMBL" id="NPEX01000466">
    <property type="protein sequence ID" value="RAI36987.1"/>
    <property type="molecule type" value="Genomic_DNA"/>
</dbReference>
<reference evidence="2 3" key="1">
    <citation type="submission" date="2017-07" db="EMBL/GenBank/DDBJ databases">
        <title>Draft Genome Sequences of Select Purple Nonsulfur Bacteria.</title>
        <authorList>
            <person name="Lasarre B."/>
            <person name="Mckinlay J.B."/>
        </authorList>
    </citation>
    <scope>NUCLEOTIDE SEQUENCE [LARGE SCALE GENOMIC DNA]</scope>
    <source>
        <strain evidence="2 3">DSM 5909</strain>
    </source>
</reference>
<proteinExistence type="predicted"/>
<gene>
    <name evidence="2" type="ORF">CH341_29945</name>
</gene>